<dbReference type="OrthoDB" id="156174at2157"/>
<dbReference type="Gene3D" id="2.60.40.2480">
    <property type="entry name" value="Periplasmic metal-binding protein Tp34-type"/>
    <property type="match status" value="1"/>
</dbReference>
<dbReference type="STRING" id="308853.SAMN05421752_103239"/>
<dbReference type="InterPro" id="IPR055774">
    <property type="entry name" value="DUF7350"/>
</dbReference>
<feature type="region of interest" description="Disordered" evidence="1">
    <location>
        <begin position="232"/>
        <end position="295"/>
    </location>
</feature>
<name>A0A1N7E5W1_9EURY</name>
<gene>
    <name evidence="3" type="ORF">SAMN05421752_103239</name>
</gene>
<feature type="compositionally biased region" description="Basic and acidic residues" evidence="1">
    <location>
        <begin position="233"/>
        <end position="266"/>
    </location>
</feature>
<dbReference type="RefSeq" id="WP_076608348.1">
    <property type="nucleotide sequence ID" value="NZ_FTNR01000003.1"/>
</dbReference>
<dbReference type="AlphaFoldDB" id="A0A1N7E5W1"/>
<keyword evidence="4" id="KW-1185">Reference proteome</keyword>
<feature type="compositionally biased region" description="Acidic residues" evidence="1">
    <location>
        <begin position="31"/>
        <end position="48"/>
    </location>
</feature>
<proteinExistence type="predicted"/>
<dbReference type="Pfam" id="PF24041">
    <property type="entry name" value="DUF7350"/>
    <property type="match status" value="1"/>
</dbReference>
<dbReference type="InterPro" id="IPR038482">
    <property type="entry name" value="Tp34-type_sf"/>
</dbReference>
<dbReference type="Proteomes" id="UP000185936">
    <property type="component" value="Unassembled WGS sequence"/>
</dbReference>
<evidence type="ECO:0000256" key="1">
    <source>
        <dbReference type="SAM" id="MobiDB-lite"/>
    </source>
</evidence>
<feature type="domain" description="DUF7350" evidence="2">
    <location>
        <begin position="278"/>
        <end position="411"/>
    </location>
</feature>
<reference evidence="4" key="1">
    <citation type="submission" date="2017-01" db="EMBL/GenBank/DDBJ databases">
        <authorList>
            <person name="Varghese N."/>
            <person name="Submissions S."/>
        </authorList>
    </citation>
    <scope>NUCLEOTIDE SEQUENCE [LARGE SCALE GENOMIC DNA]</scope>
    <source>
        <strain evidence="4">type strain: HArc-</strain>
    </source>
</reference>
<evidence type="ECO:0000313" key="3">
    <source>
        <dbReference type="EMBL" id="SIR83533.1"/>
    </source>
</evidence>
<evidence type="ECO:0000259" key="2">
    <source>
        <dbReference type="Pfam" id="PF24041"/>
    </source>
</evidence>
<dbReference type="EMBL" id="FTNR01000003">
    <property type="protein sequence ID" value="SIR83533.1"/>
    <property type="molecule type" value="Genomic_DNA"/>
</dbReference>
<evidence type="ECO:0000313" key="4">
    <source>
        <dbReference type="Proteomes" id="UP000185936"/>
    </source>
</evidence>
<protein>
    <recommendedName>
        <fullName evidence="2">DUF7350 domain-containing protein</fullName>
    </recommendedName>
</protein>
<sequence length="418" mass="45786">MHDHDLDRRTFVQRTGATTGILALAGCLGTDGDDEDEDRDDPDNGDDAEMPRFPEIDDPPAAVYRPTHRESMRMLEPITAGEYTLAPMLSYPHPFWLITGGTGEDDVERVDPEQGRGVHLMITLWDDDTGIVLPVDTSATIRIFQDGDQIGSPQSPWPMISQEMGFHFGDNVPLEDDGTYTVEVELPPIPTHTTGDLEGRFTDSETATFEFEYDQAFRDQVVGGVEYLDESEWGERGALEPMDHGRDDGQHGDDHDDDGHHHDNGHVPDSALPSAEAYPGTRLEPTDGVDTDLPRSGDAAVLVTLLEAGSRLADGDEQYLLVSPRTPYNRVPLADMAMSVTVDREGEPVGDADGVALEQTIDSEYDLHYGASLPALQPGDSVTVTIESPPQVARHQGYETAFLEMPSLEFTVPEESDA</sequence>
<feature type="region of interest" description="Disordered" evidence="1">
    <location>
        <begin position="26"/>
        <end position="62"/>
    </location>
</feature>
<organism evidence="3 4">
    <name type="scientific">Natronorubrum thiooxidans</name>
    <dbReference type="NCBI Taxonomy" id="308853"/>
    <lineage>
        <taxon>Archaea</taxon>
        <taxon>Methanobacteriati</taxon>
        <taxon>Methanobacteriota</taxon>
        <taxon>Stenosarchaea group</taxon>
        <taxon>Halobacteria</taxon>
        <taxon>Halobacteriales</taxon>
        <taxon>Natrialbaceae</taxon>
        <taxon>Natronorubrum</taxon>
    </lineage>
</organism>
<accession>A0A1N7E5W1</accession>